<comment type="similarity">
    <text evidence="1">Belongs to the OSBP family.</text>
</comment>
<gene>
    <name evidence="3" type="ORF">BJ554DRAFT_383</name>
</gene>
<dbReference type="AlphaFoldDB" id="A0A8H8A1A6"/>
<name>A0A8H8A1A6_9FUNG</name>
<protein>
    <submittedName>
        <fullName evidence="3">Uncharacterized protein</fullName>
    </submittedName>
</protein>
<comment type="caution">
    <text evidence="3">The sequence shown here is derived from an EMBL/GenBank/DDBJ whole genome shotgun (WGS) entry which is preliminary data.</text>
</comment>
<dbReference type="OrthoDB" id="14833at2759"/>
<evidence type="ECO:0000256" key="2">
    <source>
        <dbReference type="SAM" id="MobiDB-lite"/>
    </source>
</evidence>
<dbReference type="GO" id="GO:0008142">
    <property type="term" value="F:oxysterol binding"/>
    <property type="evidence" value="ECO:0007669"/>
    <property type="project" value="TreeGrafter"/>
</dbReference>
<evidence type="ECO:0000313" key="3">
    <source>
        <dbReference type="EMBL" id="KAG5463304.1"/>
    </source>
</evidence>
<dbReference type="Proteomes" id="UP000673691">
    <property type="component" value="Unassembled WGS sequence"/>
</dbReference>
<dbReference type="Gene3D" id="2.40.160.120">
    <property type="match status" value="1"/>
</dbReference>
<dbReference type="GO" id="GO:0005829">
    <property type="term" value="C:cytosol"/>
    <property type="evidence" value="ECO:0007669"/>
    <property type="project" value="TreeGrafter"/>
</dbReference>
<dbReference type="GO" id="GO:0016020">
    <property type="term" value="C:membrane"/>
    <property type="evidence" value="ECO:0007669"/>
    <property type="project" value="TreeGrafter"/>
</dbReference>
<evidence type="ECO:0000256" key="1">
    <source>
        <dbReference type="ARBA" id="ARBA00008842"/>
    </source>
</evidence>
<proteinExistence type="inferred from homology"/>
<evidence type="ECO:0000313" key="4">
    <source>
        <dbReference type="Proteomes" id="UP000673691"/>
    </source>
</evidence>
<dbReference type="InterPro" id="IPR037239">
    <property type="entry name" value="OSBP_sf"/>
</dbReference>
<dbReference type="Pfam" id="PF01237">
    <property type="entry name" value="Oxysterol_BP"/>
    <property type="match status" value="2"/>
</dbReference>
<dbReference type="SUPFAM" id="SSF144000">
    <property type="entry name" value="Oxysterol-binding protein-like"/>
    <property type="match status" value="1"/>
</dbReference>
<sequence length="289" mass="32152">MDADPSVYILSYTRTGGQKSSFKGTSIRVQQTGRVILRTTKYPEIYIITYPEIHIRSLYTGSPFLELTAGCDIRSSNGLTASITFVPKPWFTGTYHQFNVSVFRDPSKPLYTGSGRWMATSFITEVATNSTETLFDAEASPMSERIVAPTEQQHPLESRKLWLKVTKAIEAGNYSIATEEKRIIEEAQRQAKRERESSGAEWQPKLFHFVRDDHAEKNLDGFLISPAEAIVAGNGGREKKKKDKKPFSATSGQASPSSSGSDASDLPELPPGEGGSWIYNESYHLKQKT</sequence>
<accession>A0A8H8A1A6</accession>
<dbReference type="PANTHER" id="PTHR10972:SF184">
    <property type="entry name" value="OXYSTEROL-BINDING PROTEIN HOMOLOG 4-RELATED"/>
    <property type="match status" value="1"/>
</dbReference>
<dbReference type="Gene3D" id="3.30.70.3490">
    <property type="match status" value="1"/>
</dbReference>
<dbReference type="PANTHER" id="PTHR10972">
    <property type="entry name" value="OXYSTEROL-BINDING PROTEIN-RELATED"/>
    <property type="match status" value="1"/>
</dbReference>
<dbReference type="InterPro" id="IPR000648">
    <property type="entry name" value="Oxysterol-bd"/>
</dbReference>
<reference evidence="3 4" key="1">
    <citation type="journal article" name="Sci. Rep.">
        <title>Genome-scale phylogenetic analyses confirm Olpidium as the closest living zoosporic fungus to the non-flagellated, terrestrial fungi.</title>
        <authorList>
            <person name="Chang Y."/>
            <person name="Rochon D."/>
            <person name="Sekimoto S."/>
            <person name="Wang Y."/>
            <person name="Chovatia M."/>
            <person name="Sandor L."/>
            <person name="Salamov A."/>
            <person name="Grigoriev I.V."/>
            <person name="Stajich J.E."/>
            <person name="Spatafora J.W."/>
        </authorList>
    </citation>
    <scope>NUCLEOTIDE SEQUENCE [LARGE SCALE GENOMIC DNA]</scope>
    <source>
        <strain evidence="3">S191</strain>
    </source>
</reference>
<feature type="compositionally biased region" description="Low complexity" evidence="2">
    <location>
        <begin position="248"/>
        <end position="264"/>
    </location>
</feature>
<organism evidence="3 4">
    <name type="scientific">Olpidium bornovanus</name>
    <dbReference type="NCBI Taxonomy" id="278681"/>
    <lineage>
        <taxon>Eukaryota</taxon>
        <taxon>Fungi</taxon>
        <taxon>Fungi incertae sedis</taxon>
        <taxon>Olpidiomycota</taxon>
        <taxon>Olpidiomycotina</taxon>
        <taxon>Olpidiomycetes</taxon>
        <taxon>Olpidiales</taxon>
        <taxon>Olpidiaceae</taxon>
        <taxon>Olpidium</taxon>
    </lineage>
</organism>
<dbReference type="EMBL" id="JAEFCI010000834">
    <property type="protein sequence ID" value="KAG5463304.1"/>
    <property type="molecule type" value="Genomic_DNA"/>
</dbReference>
<feature type="region of interest" description="Disordered" evidence="2">
    <location>
        <begin position="234"/>
        <end position="289"/>
    </location>
</feature>
<keyword evidence="4" id="KW-1185">Reference proteome</keyword>